<organism evidence="1 2">
    <name type="scientific">Flavobacterium faecale</name>
    <dbReference type="NCBI Taxonomy" id="1355330"/>
    <lineage>
        <taxon>Bacteria</taxon>
        <taxon>Pseudomonadati</taxon>
        <taxon>Bacteroidota</taxon>
        <taxon>Flavobacteriia</taxon>
        <taxon>Flavobacteriales</taxon>
        <taxon>Flavobacteriaceae</taxon>
        <taxon>Flavobacterium</taxon>
    </lineage>
</organism>
<dbReference type="Proteomes" id="UP000244527">
    <property type="component" value="Chromosome"/>
</dbReference>
<reference evidence="1 2" key="1">
    <citation type="submission" date="2017-04" db="EMBL/GenBank/DDBJ databases">
        <title>Compelte genome sequence of WV33.</title>
        <authorList>
            <person name="Lee P.C."/>
        </authorList>
    </citation>
    <scope>NUCLEOTIDE SEQUENCE [LARGE SCALE GENOMIC DNA]</scope>
    <source>
        <strain evidence="1 2">WV33</strain>
    </source>
</reference>
<evidence type="ECO:0000313" key="2">
    <source>
        <dbReference type="Proteomes" id="UP000244527"/>
    </source>
</evidence>
<name>A0A2S1LEQ4_9FLAO</name>
<proteinExistence type="predicted"/>
<gene>
    <name evidence="1" type="ORF">FFWV33_12310</name>
</gene>
<dbReference type="EMBL" id="CP020918">
    <property type="protein sequence ID" value="AWG22244.1"/>
    <property type="molecule type" value="Genomic_DNA"/>
</dbReference>
<dbReference type="KEGG" id="ffa:FFWV33_12310"/>
<protein>
    <submittedName>
        <fullName evidence="1">Uncharacterized protein</fullName>
    </submittedName>
</protein>
<sequence>MITTLFQKLHFIKVVAGRFFKILFRKHKKIELLQLEYDRNPIFQNGYLIINYRFKNAIYYGFNHNKTLEKQIKIFDLTNIEHEFNLIVYGFFQKKEYQIKIEPQLNFKSQNFKTKFKNLATQLEFQQIENINIPSLNIKQKKQSILLPKIKVRNHPIIFKSNSFNQNDFI</sequence>
<evidence type="ECO:0000313" key="1">
    <source>
        <dbReference type="EMBL" id="AWG22244.1"/>
    </source>
</evidence>
<accession>A0A2S1LEQ4</accession>
<keyword evidence="2" id="KW-1185">Reference proteome</keyword>
<dbReference type="AlphaFoldDB" id="A0A2S1LEQ4"/>